<keyword evidence="2" id="KW-1185">Reference proteome</keyword>
<dbReference type="OrthoDB" id="8193306at2759"/>
<accession>A0A9P0AZ02</accession>
<reference evidence="1" key="1">
    <citation type="submission" date="2021-12" db="EMBL/GenBank/DDBJ databases">
        <authorList>
            <person name="King R."/>
        </authorList>
    </citation>
    <scope>NUCLEOTIDE SEQUENCE</scope>
</reference>
<sequence length="247" mass="27993">MRKLTIKLIQHVFKVNLLWYLRTPVVKLIVEAGLECGRSAQHYKVQSLRRTCSQELITAAASSSQKNEFILHLSYNLDFKAWRTTPETRPLKEKKKKLIQGEFWKKMSLRVDVVKHGSGTTNDGNTSRRFFSNPSLVAEITQIDECVISKLGVILESCDIDSVKMQKCISSFKKSIQNVRDSTDHDYFAEEADNQGNDAHCLGSLNDQPVSQPKRARYQDIYKNVAKEVCDVIITSKIVSGSLIISP</sequence>
<proteinExistence type="predicted"/>
<evidence type="ECO:0000313" key="2">
    <source>
        <dbReference type="Proteomes" id="UP001154078"/>
    </source>
</evidence>
<dbReference type="AlphaFoldDB" id="A0A9P0AZ02"/>
<evidence type="ECO:0000313" key="1">
    <source>
        <dbReference type="EMBL" id="CAH0551008.1"/>
    </source>
</evidence>
<dbReference type="EMBL" id="OV121133">
    <property type="protein sequence ID" value="CAH0551008.1"/>
    <property type="molecule type" value="Genomic_DNA"/>
</dbReference>
<organism evidence="1 2">
    <name type="scientific">Brassicogethes aeneus</name>
    <name type="common">Rape pollen beetle</name>
    <name type="synonym">Meligethes aeneus</name>
    <dbReference type="NCBI Taxonomy" id="1431903"/>
    <lineage>
        <taxon>Eukaryota</taxon>
        <taxon>Metazoa</taxon>
        <taxon>Ecdysozoa</taxon>
        <taxon>Arthropoda</taxon>
        <taxon>Hexapoda</taxon>
        <taxon>Insecta</taxon>
        <taxon>Pterygota</taxon>
        <taxon>Neoptera</taxon>
        <taxon>Endopterygota</taxon>
        <taxon>Coleoptera</taxon>
        <taxon>Polyphaga</taxon>
        <taxon>Cucujiformia</taxon>
        <taxon>Nitidulidae</taxon>
        <taxon>Meligethinae</taxon>
        <taxon>Brassicogethes</taxon>
    </lineage>
</organism>
<gene>
    <name evidence="1" type="ORF">MELIAE_LOCUS3710</name>
</gene>
<name>A0A9P0AZ02_BRAAE</name>
<protein>
    <submittedName>
        <fullName evidence="1">Uncharacterized protein</fullName>
    </submittedName>
</protein>
<dbReference type="Proteomes" id="UP001154078">
    <property type="component" value="Chromosome 2"/>
</dbReference>